<dbReference type="EMBL" id="BNAT01000059">
    <property type="protein sequence ID" value="GHE64304.1"/>
    <property type="molecule type" value="Genomic_DNA"/>
</dbReference>
<evidence type="ECO:0000313" key="1">
    <source>
        <dbReference type="EMBL" id="GHE64304.1"/>
    </source>
</evidence>
<gene>
    <name evidence="1" type="ORF">GCM10017771_87720</name>
</gene>
<sequence>MPTGKLRARLTSMADATGIAIIAVDPAYTSKWGAQHWQADGRPHL</sequence>
<organism evidence="1 2">
    <name type="scientific">Streptomyces capitiformicae</name>
    <dbReference type="NCBI Taxonomy" id="2014920"/>
    <lineage>
        <taxon>Bacteria</taxon>
        <taxon>Bacillati</taxon>
        <taxon>Actinomycetota</taxon>
        <taxon>Actinomycetes</taxon>
        <taxon>Kitasatosporales</taxon>
        <taxon>Streptomycetaceae</taxon>
        <taxon>Streptomyces</taxon>
    </lineage>
</organism>
<evidence type="ECO:0008006" key="3">
    <source>
        <dbReference type="Google" id="ProtNLM"/>
    </source>
</evidence>
<evidence type="ECO:0000313" key="2">
    <source>
        <dbReference type="Proteomes" id="UP000603227"/>
    </source>
</evidence>
<dbReference type="Proteomes" id="UP000603227">
    <property type="component" value="Unassembled WGS sequence"/>
</dbReference>
<name>A0A918ZR26_9ACTN</name>
<proteinExistence type="predicted"/>
<reference evidence="1" key="2">
    <citation type="submission" date="2020-09" db="EMBL/GenBank/DDBJ databases">
        <authorList>
            <person name="Sun Q."/>
            <person name="Zhou Y."/>
        </authorList>
    </citation>
    <scope>NUCLEOTIDE SEQUENCE</scope>
    <source>
        <strain evidence="1">CGMCC 4.7403</strain>
    </source>
</reference>
<dbReference type="AlphaFoldDB" id="A0A918ZR26"/>
<reference evidence="1" key="1">
    <citation type="journal article" date="2014" name="Int. J. Syst. Evol. Microbiol.">
        <title>Complete genome sequence of Corynebacterium casei LMG S-19264T (=DSM 44701T), isolated from a smear-ripened cheese.</title>
        <authorList>
            <consortium name="US DOE Joint Genome Institute (JGI-PGF)"/>
            <person name="Walter F."/>
            <person name="Albersmeier A."/>
            <person name="Kalinowski J."/>
            <person name="Ruckert C."/>
        </authorList>
    </citation>
    <scope>NUCLEOTIDE SEQUENCE</scope>
    <source>
        <strain evidence="1">CGMCC 4.7403</strain>
    </source>
</reference>
<accession>A0A918ZR26</accession>
<comment type="caution">
    <text evidence="1">The sequence shown here is derived from an EMBL/GenBank/DDBJ whole genome shotgun (WGS) entry which is preliminary data.</text>
</comment>
<keyword evidence="2" id="KW-1185">Reference proteome</keyword>
<protein>
    <recommendedName>
        <fullName evidence="3">Transposase</fullName>
    </recommendedName>
</protein>